<feature type="region of interest" description="Disordered" evidence="2">
    <location>
        <begin position="213"/>
        <end position="266"/>
    </location>
</feature>
<sequence length="658" mass="74277">MAGSSKSGYGKEWKGPIRAWKGSDWGNEALLLRFCKACKTKSYLRGSLCANLLCSQYYMHQQPSLAMWKKGVSEECWSPQSWRQSGFSDAVYQRHLTEEWAQMEEEEHEDSDEMEKVVIEEVASSEEETAAWKKQQEVPAEEDDAARAGYQWAVKEKKAAELLSASIKMEKSADVPLETKSYYAKWALQEAQGRDEAQEKAKMLGKSAEDFKELATLHPWRAGGKERQQEKKNENEKNENEKNENEKNENEKNENEKNEKHEQPAVVATQQDAFESWQRSYWGTGAWARDHGWEEEPAKGKKNKGRKRKAWLEAQIDSLKVNGRWVGPGHPSAVAKAIRLAKDCLTPWYRLPENIAKPKRVNKEPVLETAGDASASDQAAKREDGQEYEAGTIEEKKLILDKLQEFGVKNCSWVHSLESLTSNIKDETESLVTNFFTRQGIFEIEHIDTAGLSENDKDEILEEILSKSEKNFGHSRQVQDHSKFKQLHKYLFVYTKGKKNTESTRTSSSMSSTAAGMKGKASQKMALDLLGRPELASSSAAEHGMSASLSEAKSESKSLQAARVRLSKLLEDLNLLTAEIAGLKDNSWGKKLGELENADQQLSGFLSEVRMQLAVPFPTDKQQEVPDLLAQLKELNEKASMHEKAVKLIYKTSKSLLS</sequence>
<gene>
    <name evidence="3" type="ORF">EVOR1521_LOCUS11563</name>
</gene>
<protein>
    <submittedName>
        <fullName evidence="3">Uncharacterized protein</fullName>
    </submittedName>
</protein>
<proteinExistence type="predicted"/>
<name>A0AA36IBN9_9DINO</name>
<feature type="coiled-coil region" evidence="1">
    <location>
        <begin position="559"/>
        <end position="586"/>
    </location>
</feature>
<feature type="compositionally biased region" description="Basic and acidic residues" evidence="2">
    <location>
        <begin position="223"/>
        <end position="263"/>
    </location>
</feature>
<dbReference type="EMBL" id="CAUJNA010001148">
    <property type="protein sequence ID" value="CAJ1384763.1"/>
    <property type="molecule type" value="Genomic_DNA"/>
</dbReference>
<evidence type="ECO:0000256" key="1">
    <source>
        <dbReference type="SAM" id="Coils"/>
    </source>
</evidence>
<reference evidence="3" key="1">
    <citation type="submission" date="2023-08" db="EMBL/GenBank/DDBJ databases">
        <authorList>
            <person name="Chen Y."/>
            <person name="Shah S."/>
            <person name="Dougan E. K."/>
            <person name="Thang M."/>
            <person name="Chan C."/>
        </authorList>
    </citation>
    <scope>NUCLEOTIDE SEQUENCE</scope>
</reference>
<evidence type="ECO:0000313" key="3">
    <source>
        <dbReference type="EMBL" id="CAJ1384763.1"/>
    </source>
</evidence>
<keyword evidence="1" id="KW-0175">Coiled coil</keyword>
<keyword evidence="4" id="KW-1185">Reference proteome</keyword>
<evidence type="ECO:0000313" key="4">
    <source>
        <dbReference type="Proteomes" id="UP001178507"/>
    </source>
</evidence>
<dbReference type="Proteomes" id="UP001178507">
    <property type="component" value="Unassembled WGS sequence"/>
</dbReference>
<feature type="region of interest" description="Disordered" evidence="2">
    <location>
        <begin position="367"/>
        <end position="388"/>
    </location>
</feature>
<evidence type="ECO:0000256" key="2">
    <source>
        <dbReference type="SAM" id="MobiDB-lite"/>
    </source>
</evidence>
<organism evidence="3 4">
    <name type="scientific">Effrenium voratum</name>
    <dbReference type="NCBI Taxonomy" id="2562239"/>
    <lineage>
        <taxon>Eukaryota</taxon>
        <taxon>Sar</taxon>
        <taxon>Alveolata</taxon>
        <taxon>Dinophyceae</taxon>
        <taxon>Suessiales</taxon>
        <taxon>Symbiodiniaceae</taxon>
        <taxon>Effrenium</taxon>
    </lineage>
</organism>
<accession>A0AA36IBN9</accession>
<dbReference type="AlphaFoldDB" id="A0AA36IBN9"/>
<comment type="caution">
    <text evidence="3">The sequence shown here is derived from an EMBL/GenBank/DDBJ whole genome shotgun (WGS) entry which is preliminary data.</text>
</comment>